<evidence type="ECO:0000313" key="4">
    <source>
        <dbReference type="Proteomes" id="UP001160483"/>
    </source>
</evidence>
<comment type="caution">
    <text evidence="1">The sequence shown here is derived from an EMBL/GenBank/DDBJ whole genome shotgun (WGS) entry which is preliminary data.</text>
</comment>
<organism evidence="1 4">
    <name type="scientific">Peronospora belbahrii</name>
    <dbReference type="NCBI Taxonomy" id="622444"/>
    <lineage>
        <taxon>Eukaryota</taxon>
        <taxon>Sar</taxon>
        <taxon>Stramenopiles</taxon>
        <taxon>Oomycota</taxon>
        <taxon>Peronosporomycetes</taxon>
        <taxon>Peronosporales</taxon>
        <taxon>Peronosporaceae</taxon>
        <taxon>Peronospora</taxon>
    </lineage>
</organism>
<evidence type="ECO:0000313" key="1">
    <source>
        <dbReference type="EMBL" id="CAH0480128.1"/>
    </source>
</evidence>
<keyword evidence="3" id="KW-1185">Reference proteome</keyword>
<dbReference type="AlphaFoldDB" id="A0AAU9L3E3"/>
<name>A0AAU9L3E3_9STRA</name>
<dbReference type="Proteomes" id="UP001160483">
    <property type="component" value="Unassembled WGS sequence"/>
</dbReference>
<reference evidence="1 3" key="1">
    <citation type="submission" date="2021-11" db="EMBL/GenBank/DDBJ databases">
        <authorList>
            <person name="Islam A."/>
            <person name="Islam S."/>
            <person name="Flora M.S."/>
            <person name="Rahman M."/>
            <person name="Ziaur R.M."/>
            <person name="Epstein J.H."/>
            <person name="Hassan M."/>
            <person name="Klassen M."/>
            <person name="Woodard K."/>
            <person name="Webb A."/>
            <person name="Webby R.J."/>
            <person name="El Zowalaty M.E."/>
        </authorList>
    </citation>
    <scope>NUCLEOTIDE SEQUENCE</scope>
    <source>
        <strain evidence="2">Pbs1</strain>
        <strain evidence="1">Pbs3</strain>
    </source>
</reference>
<proteinExistence type="predicted"/>
<evidence type="ECO:0000313" key="3">
    <source>
        <dbReference type="Proteomes" id="UP001158986"/>
    </source>
</evidence>
<sequence>MYLGDVLPALDFDDSDAESAASQRSLQRLLAENIPASNFLPQEVAAIRYKIDSTLRIAQPTGLVKPNYYSPLCNEELDPDAPQWHYDLELRQDDEAEACLKIFSVHTNSQTYIIVYASCCIV</sequence>
<evidence type="ECO:0000313" key="2">
    <source>
        <dbReference type="EMBL" id="CAH0518530.1"/>
    </source>
</evidence>
<dbReference type="Proteomes" id="UP001158986">
    <property type="component" value="Unassembled WGS sequence"/>
</dbReference>
<gene>
    <name evidence="2" type="ORF">PBS001_LOCUS5098</name>
    <name evidence="1" type="ORF">PBS003_LOCUS6754</name>
</gene>
<dbReference type="EMBL" id="CAKKTJ010000322">
    <property type="protein sequence ID" value="CAH0480128.1"/>
    <property type="molecule type" value="Genomic_DNA"/>
</dbReference>
<protein>
    <submittedName>
        <fullName evidence="1">Uncharacterized protein</fullName>
    </submittedName>
</protein>
<dbReference type="EMBL" id="CAKLCB010000263">
    <property type="protein sequence ID" value="CAH0518530.1"/>
    <property type="molecule type" value="Genomic_DNA"/>
</dbReference>
<accession>A0AAU9L3E3</accession>